<name>A0A4Q7AUP4_9GAMM</name>
<protein>
    <submittedName>
        <fullName evidence="2">Uncharacterized protein</fullName>
    </submittedName>
</protein>
<evidence type="ECO:0000256" key="1">
    <source>
        <dbReference type="SAM" id="Phobius"/>
    </source>
</evidence>
<feature type="transmembrane region" description="Helical" evidence="1">
    <location>
        <begin position="17"/>
        <end position="35"/>
    </location>
</feature>
<evidence type="ECO:0000313" key="2">
    <source>
        <dbReference type="EMBL" id="RZG65671.1"/>
    </source>
</evidence>
<accession>A0A4Q7AUP4</accession>
<gene>
    <name evidence="2" type="ORF">EXE25_12555</name>
</gene>
<evidence type="ECO:0000313" key="3">
    <source>
        <dbReference type="Proteomes" id="UP000293483"/>
    </source>
</evidence>
<sequence length="102" mass="11529">MADLSTNFNDTRLIKSWFGFFLGLFCVGASLIALFEEVNLQGILRTLGFLCFWYPWCQLPVKNYPLSKLFSKKTEGEKLNKLASCLTIIALVLLISATVLFL</sequence>
<dbReference type="Proteomes" id="UP000293483">
    <property type="component" value="Unassembled WGS sequence"/>
</dbReference>
<keyword evidence="1" id="KW-1133">Transmembrane helix</keyword>
<proteinExistence type="predicted"/>
<dbReference type="AlphaFoldDB" id="A0A4Q7AUP4"/>
<comment type="caution">
    <text evidence="2">The sequence shown here is derived from an EMBL/GenBank/DDBJ whole genome shotgun (WGS) entry which is preliminary data.</text>
</comment>
<keyword evidence="1" id="KW-0472">Membrane</keyword>
<feature type="transmembrane region" description="Helical" evidence="1">
    <location>
        <begin position="42"/>
        <end position="61"/>
    </location>
</feature>
<organism evidence="2 3">
    <name type="scientific">Acinetobacter bouvetii</name>
    <dbReference type="NCBI Taxonomy" id="202951"/>
    <lineage>
        <taxon>Bacteria</taxon>
        <taxon>Pseudomonadati</taxon>
        <taxon>Pseudomonadota</taxon>
        <taxon>Gammaproteobacteria</taxon>
        <taxon>Moraxellales</taxon>
        <taxon>Moraxellaceae</taxon>
        <taxon>Acinetobacter</taxon>
    </lineage>
</organism>
<feature type="transmembrane region" description="Helical" evidence="1">
    <location>
        <begin position="81"/>
        <end position="101"/>
    </location>
</feature>
<dbReference type="EMBL" id="SGSU01000014">
    <property type="protein sequence ID" value="RZG65671.1"/>
    <property type="molecule type" value="Genomic_DNA"/>
</dbReference>
<reference evidence="2 3" key="1">
    <citation type="submission" date="2019-02" db="EMBL/GenBank/DDBJ databases">
        <title>The Batch Genome Submission of Acinetobacter spp. strains.</title>
        <authorList>
            <person name="Qin J."/>
            <person name="Hu Y."/>
            <person name="Ye H."/>
            <person name="Wei L."/>
            <person name="Feng Y."/>
            <person name="Zong Z."/>
        </authorList>
    </citation>
    <scope>NUCLEOTIDE SEQUENCE [LARGE SCALE GENOMIC DNA]</scope>
    <source>
        <strain evidence="2 3">WCHABo060081</strain>
    </source>
</reference>
<keyword evidence="1" id="KW-0812">Transmembrane</keyword>
<dbReference type="RefSeq" id="WP_130146814.1">
    <property type="nucleotide sequence ID" value="NZ_SGSU01000014.1"/>
</dbReference>